<gene>
    <name evidence="4" type="ORF">L7E55_00385</name>
</gene>
<dbReference type="PANTHER" id="PTHR43351">
    <property type="entry name" value="L(+)-TARTRATE DEHYDRATASE SUBUNIT BETA"/>
    <property type="match status" value="1"/>
</dbReference>
<evidence type="ECO:0000256" key="2">
    <source>
        <dbReference type="ARBA" id="ARBA00023239"/>
    </source>
</evidence>
<dbReference type="EMBL" id="JAKOAV010000001">
    <property type="protein sequence ID" value="MDF9406827.1"/>
    <property type="molecule type" value="Genomic_DNA"/>
</dbReference>
<keyword evidence="5" id="KW-1185">Reference proteome</keyword>
<comment type="caution">
    <text evidence="4">The sequence shown here is derived from an EMBL/GenBank/DDBJ whole genome shotgun (WGS) entry which is preliminary data.</text>
</comment>
<dbReference type="SUPFAM" id="SSF117457">
    <property type="entry name" value="FumA C-terminal domain-like"/>
    <property type="match status" value="1"/>
</dbReference>
<dbReference type="Gene3D" id="3.20.130.10">
    <property type="entry name" value="Fe-S hydro-lyase, tartrate dehydratase beta-type, catalytic domain"/>
    <property type="match status" value="1"/>
</dbReference>
<keyword evidence="2" id="KW-0456">Lyase</keyword>
<evidence type="ECO:0000313" key="5">
    <source>
        <dbReference type="Proteomes" id="UP001154312"/>
    </source>
</evidence>
<evidence type="ECO:0000259" key="3">
    <source>
        <dbReference type="Pfam" id="PF05683"/>
    </source>
</evidence>
<dbReference type="PANTHER" id="PTHR43351:SF2">
    <property type="entry name" value="L(+)-TARTRATE DEHYDRATASE SUBUNIT BETA-RELATED"/>
    <property type="match status" value="1"/>
</dbReference>
<dbReference type="RefSeq" id="WP_277441970.1">
    <property type="nucleotide sequence ID" value="NZ_JAKOAV010000001.1"/>
</dbReference>
<feature type="domain" description="Fe-S hydro-lyase tartrate dehydratase beta-type catalytic" evidence="3">
    <location>
        <begin position="3"/>
        <end position="176"/>
    </location>
</feature>
<protein>
    <submittedName>
        <fullName evidence="4">Fe-S-containing hydro-lyase</fullName>
    </submittedName>
</protein>
<comment type="similarity">
    <text evidence="1">Belongs to the class-I fumarase family.</text>
</comment>
<dbReference type="NCBIfam" id="NF005310">
    <property type="entry name" value="PRK06842.1"/>
    <property type="match status" value="1"/>
</dbReference>
<evidence type="ECO:0000256" key="1">
    <source>
        <dbReference type="ARBA" id="ARBA00008876"/>
    </source>
</evidence>
<sequence length="190" mass="20536">MDRISLTTPLSGEVVENLRSGQRVSLSGTIYTGRDAAHKRLIECIDRGEELPFDLKGQVIYYVGPSPARPGMVIGSAGPTTSGRMDLYAPKLYALGLKATIGKGRRSPEVITAMRQYKGVYLAAVGGAAALIAKSIKEARVIAYPELGPEAVYKLLVEDFPAIVVNDTVGGDLYDESIKLYSDFKEDDHI</sequence>
<evidence type="ECO:0000313" key="4">
    <source>
        <dbReference type="EMBL" id="MDF9406827.1"/>
    </source>
</evidence>
<name>A0A9X4H3B6_9FIRM</name>
<proteinExistence type="inferred from homology"/>
<dbReference type="NCBIfam" id="TIGR00723">
    <property type="entry name" value="ttdB_fumA_fumB"/>
    <property type="match status" value="1"/>
</dbReference>
<organism evidence="4 5">
    <name type="scientific">Pelotomaculum isophthalicicum JI</name>
    <dbReference type="NCBI Taxonomy" id="947010"/>
    <lineage>
        <taxon>Bacteria</taxon>
        <taxon>Bacillati</taxon>
        <taxon>Bacillota</taxon>
        <taxon>Clostridia</taxon>
        <taxon>Eubacteriales</taxon>
        <taxon>Desulfotomaculaceae</taxon>
        <taxon>Pelotomaculum</taxon>
    </lineage>
</organism>
<dbReference type="GO" id="GO:0016836">
    <property type="term" value="F:hydro-lyase activity"/>
    <property type="evidence" value="ECO:0007669"/>
    <property type="project" value="InterPro"/>
</dbReference>
<dbReference type="Pfam" id="PF05683">
    <property type="entry name" value="Fumerase_C"/>
    <property type="match status" value="1"/>
</dbReference>
<dbReference type="AlphaFoldDB" id="A0A9X4H3B6"/>
<dbReference type="InterPro" id="IPR036660">
    <property type="entry name" value="Fe-S_hydroAse_TtdB_cat_sf"/>
</dbReference>
<dbReference type="Proteomes" id="UP001154312">
    <property type="component" value="Unassembled WGS sequence"/>
</dbReference>
<reference evidence="4" key="1">
    <citation type="submission" date="2022-02" db="EMBL/GenBank/DDBJ databases">
        <authorList>
            <person name="Leng L."/>
        </authorList>
    </citation>
    <scope>NUCLEOTIDE SEQUENCE</scope>
    <source>
        <strain evidence="4">JI</strain>
    </source>
</reference>
<accession>A0A9X4H3B6</accession>
<dbReference type="InterPro" id="IPR004647">
    <property type="entry name" value="Fe-S_hydro-lyase_TtdB-typ_cat"/>
</dbReference>